<evidence type="ECO:0000256" key="2">
    <source>
        <dbReference type="ARBA" id="ARBA00022448"/>
    </source>
</evidence>
<proteinExistence type="inferred from homology"/>
<sequence length="287" mass="31184">MTPLAAGTPIEHAGTANTAARAPQLVFDHVNKAFGRSDGSSALALADVSLSIDDHKFVAVIGPSGCGKTTLLRIANGLIAPDSGTVSVKGRPPVPGPDTGFVFQGFRLIPWATVLGNVEFALETLDLSASERRDRANTYLELVGLTRWATSYPGQLSGGMKQRVALARALAGEPQMLLMDEPFASLDAQTRELMQIELLHIWNRRKPTVLFVTHSVDEALLLADTVVLMSTGRILEVIDVPLARPRQLDAARSDQDFITLRNHLWNRIRDLVLTDPASAFFGRELNQ</sequence>
<dbReference type="PROSITE" id="PS50893">
    <property type="entry name" value="ABC_TRANSPORTER_2"/>
    <property type="match status" value="1"/>
</dbReference>
<dbReference type="InterPro" id="IPR017871">
    <property type="entry name" value="ABC_transporter-like_CS"/>
</dbReference>
<dbReference type="PANTHER" id="PTHR42788:SF13">
    <property type="entry name" value="ALIPHATIC SULFONATES IMPORT ATP-BINDING PROTEIN SSUB"/>
    <property type="match status" value="1"/>
</dbReference>
<name>A0A1G7UM66_9HYPH</name>
<keyword evidence="2" id="KW-0813">Transport</keyword>
<dbReference type="EMBL" id="FNCS01000003">
    <property type="protein sequence ID" value="SDG48577.1"/>
    <property type="molecule type" value="Genomic_DNA"/>
</dbReference>
<dbReference type="RefSeq" id="WP_090594138.1">
    <property type="nucleotide sequence ID" value="NZ_FNCS01000003.1"/>
</dbReference>
<dbReference type="PANTHER" id="PTHR42788">
    <property type="entry name" value="TAURINE IMPORT ATP-BINDING PROTEIN-RELATED"/>
    <property type="match status" value="1"/>
</dbReference>
<reference evidence="6 7" key="1">
    <citation type="submission" date="2016-10" db="EMBL/GenBank/DDBJ databases">
        <authorList>
            <person name="de Groot N.N."/>
        </authorList>
    </citation>
    <scope>NUCLEOTIDE SEQUENCE [LARGE SCALE GENOMIC DNA]</scope>
    <source>
        <strain evidence="6 7">CGMCC 1.10267</strain>
    </source>
</reference>
<dbReference type="InterPro" id="IPR027417">
    <property type="entry name" value="P-loop_NTPase"/>
</dbReference>
<keyword evidence="3" id="KW-0547">Nucleotide-binding</keyword>
<evidence type="ECO:0000313" key="6">
    <source>
        <dbReference type="EMBL" id="SDG48577.1"/>
    </source>
</evidence>
<protein>
    <submittedName>
        <fullName evidence="6">NitT/TauT family transport system ATP-binding protein</fullName>
    </submittedName>
</protein>
<gene>
    <name evidence="6" type="ORF">SAMN04487974_103152</name>
</gene>
<dbReference type="PROSITE" id="PS00211">
    <property type="entry name" value="ABC_TRANSPORTER_1"/>
    <property type="match status" value="1"/>
</dbReference>
<dbReference type="InterPro" id="IPR003439">
    <property type="entry name" value="ABC_transporter-like_ATP-bd"/>
</dbReference>
<dbReference type="OrthoDB" id="9807242at2"/>
<dbReference type="AlphaFoldDB" id="A0A1G7UM66"/>
<evidence type="ECO:0000256" key="4">
    <source>
        <dbReference type="ARBA" id="ARBA00022840"/>
    </source>
</evidence>
<keyword evidence="7" id="KW-1185">Reference proteome</keyword>
<dbReference type="SUPFAM" id="SSF52540">
    <property type="entry name" value="P-loop containing nucleoside triphosphate hydrolases"/>
    <property type="match status" value="1"/>
</dbReference>
<comment type="similarity">
    <text evidence="1">Belongs to the ABC transporter superfamily.</text>
</comment>
<evidence type="ECO:0000313" key="7">
    <source>
        <dbReference type="Proteomes" id="UP000199495"/>
    </source>
</evidence>
<dbReference type="GO" id="GO:0005524">
    <property type="term" value="F:ATP binding"/>
    <property type="evidence" value="ECO:0007669"/>
    <property type="project" value="UniProtKB-KW"/>
</dbReference>
<organism evidence="6 7">
    <name type="scientific">Pelagibacterium luteolum</name>
    <dbReference type="NCBI Taxonomy" id="440168"/>
    <lineage>
        <taxon>Bacteria</taxon>
        <taxon>Pseudomonadati</taxon>
        <taxon>Pseudomonadota</taxon>
        <taxon>Alphaproteobacteria</taxon>
        <taxon>Hyphomicrobiales</taxon>
        <taxon>Devosiaceae</taxon>
        <taxon>Pelagibacterium</taxon>
    </lineage>
</organism>
<dbReference type="Proteomes" id="UP000199495">
    <property type="component" value="Unassembled WGS sequence"/>
</dbReference>
<evidence type="ECO:0000256" key="1">
    <source>
        <dbReference type="ARBA" id="ARBA00005417"/>
    </source>
</evidence>
<evidence type="ECO:0000259" key="5">
    <source>
        <dbReference type="PROSITE" id="PS50893"/>
    </source>
</evidence>
<dbReference type="InterPro" id="IPR003593">
    <property type="entry name" value="AAA+_ATPase"/>
</dbReference>
<dbReference type="CDD" id="cd03293">
    <property type="entry name" value="ABC_NrtD_SsuB_transporters"/>
    <property type="match status" value="1"/>
</dbReference>
<dbReference type="Pfam" id="PF00005">
    <property type="entry name" value="ABC_tran"/>
    <property type="match status" value="1"/>
</dbReference>
<keyword evidence="4 6" id="KW-0067">ATP-binding</keyword>
<dbReference type="GO" id="GO:0016887">
    <property type="term" value="F:ATP hydrolysis activity"/>
    <property type="evidence" value="ECO:0007669"/>
    <property type="project" value="InterPro"/>
</dbReference>
<evidence type="ECO:0000256" key="3">
    <source>
        <dbReference type="ARBA" id="ARBA00022741"/>
    </source>
</evidence>
<dbReference type="InterPro" id="IPR050166">
    <property type="entry name" value="ABC_transporter_ATP-bind"/>
</dbReference>
<accession>A0A1G7UM66</accession>
<feature type="domain" description="ABC transporter" evidence="5">
    <location>
        <begin position="25"/>
        <end position="256"/>
    </location>
</feature>
<dbReference type="SMART" id="SM00382">
    <property type="entry name" value="AAA"/>
    <property type="match status" value="1"/>
</dbReference>
<dbReference type="Gene3D" id="3.40.50.300">
    <property type="entry name" value="P-loop containing nucleotide triphosphate hydrolases"/>
    <property type="match status" value="1"/>
</dbReference>
<dbReference type="STRING" id="440168.SAMN04487974_103152"/>